<evidence type="ECO:0000313" key="1">
    <source>
        <dbReference type="EMBL" id="TXG66474.1"/>
    </source>
</evidence>
<comment type="caution">
    <text evidence="1">The sequence shown here is derived from an EMBL/GenBank/DDBJ whole genome shotgun (WGS) entry which is preliminary data.</text>
</comment>
<protein>
    <submittedName>
        <fullName evidence="1">Uncharacterized protein</fullName>
    </submittedName>
</protein>
<name>A0A5C7IBF4_9ROSI</name>
<dbReference type="AlphaFoldDB" id="A0A5C7IBF4"/>
<organism evidence="1 2">
    <name type="scientific">Acer yangbiense</name>
    <dbReference type="NCBI Taxonomy" id="1000413"/>
    <lineage>
        <taxon>Eukaryota</taxon>
        <taxon>Viridiplantae</taxon>
        <taxon>Streptophyta</taxon>
        <taxon>Embryophyta</taxon>
        <taxon>Tracheophyta</taxon>
        <taxon>Spermatophyta</taxon>
        <taxon>Magnoliopsida</taxon>
        <taxon>eudicotyledons</taxon>
        <taxon>Gunneridae</taxon>
        <taxon>Pentapetalae</taxon>
        <taxon>rosids</taxon>
        <taxon>malvids</taxon>
        <taxon>Sapindales</taxon>
        <taxon>Sapindaceae</taxon>
        <taxon>Hippocastanoideae</taxon>
        <taxon>Acereae</taxon>
        <taxon>Acer</taxon>
    </lineage>
</organism>
<evidence type="ECO:0000313" key="2">
    <source>
        <dbReference type="Proteomes" id="UP000323000"/>
    </source>
</evidence>
<dbReference type="Proteomes" id="UP000323000">
    <property type="component" value="Chromosome 3"/>
</dbReference>
<dbReference type="PANTHER" id="PTHR33240">
    <property type="entry name" value="OS08G0508500 PROTEIN"/>
    <property type="match status" value="1"/>
</dbReference>
<dbReference type="EMBL" id="VAHF01000003">
    <property type="protein sequence ID" value="TXG66474.1"/>
    <property type="molecule type" value="Genomic_DNA"/>
</dbReference>
<dbReference type="OrthoDB" id="2919534at2759"/>
<sequence length="203" mass="22975">MQQLQASCYCIRGIGGHRTRPVGQIDLPVRFGIKPCIRTLWVSFQVVDIPFPFNVLIGRPTLYALRAATSVYSLKMKFPTDRGPRESSADQEEYKRCIQIGSNPVLIVCNSVMTYEDLRLMGKVRRPKRKPFGSGADGNDSECMLLEEIRADALAKLASTSDMKLPRTVTVFRLQNRASPKNQWSILSYWNTFQTLTLGWPLS</sequence>
<proteinExistence type="predicted"/>
<gene>
    <name evidence="1" type="ORF">EZV62_007749</name>
</gene>
<keyword evidence="2" id="KW-1185">Reference proteome</keyword>
<reference evidence="2" key="1">
    <citation type="journal article" date="2019" name="Gigascience">
        <title>De novo genome assembly of the endangered Acer yangbiense, a plant species with extremely small populations endemic to Yunnan Province, China.</title>
        <authorList>
            <person name="Yang J."/>
            <person name="Wariss H.M."/>
            <person name="Tao L."/>
            <person name="Zhang R."/>
            <person name="Yun Q."/>
            <person name="Hollingsworth P."/>
            <person name="Dao Z."/>
            <person name="Luo G."/>
            <person name="Guo H."/>
            <person name="Ma Y."/>
            <person name="Sun W."/>
        </authorList>
    </citation>
    <scope>NUCLEOTIDE SEQUENCE [LARGE SCALE GENOMIC DNA]</scope>
    <source>
        <strain evidence="2">cv. Malutang</strain>
    </source>
</reference>
<accession>A0A5C7IBF4</accession>
<dbReference type="PANTHER" id="PTHR33240:SF15">
    <property type="entry name" value="GAG-PRO-LIKE PROTEIN"/>
    <property type="match status" value="1"/>
</dbReference>